<dbReference type="OrthoDB" id="877829at2"/>
<dbReference type="SUPFAM" id="SSF52540">
    <property type="entry name" value="P-loop containing nucleoside triphosphate hydrolases"/>
    <property type="match status" value="1"/>
</dbReference>
<dbReference type="Pfam" id="PF21448">
    <property type="entry name" value="DNMK"/>
    <property type="match status" value="1"/>
</dbReference>
<dbReference type="Proteomes" id="UP000294257">
    <property type="component" value="Unassembled WGS sequence"/>
</dbReference>
<reference evidence="1 2" key="1">
    <citation type="submission" date="2019-02" db="EMBL/GenBank/DDBJ databases">
        <title>Genomic Encyclopedia of Type Strains, Phase IV (KMG-IV): sequencing the most valuable type-strain genomes for metagenomic binning, comparative biology and taxonomic classification.</title>
        <authorList>
            <person name="Goeker M."/>
        </authorList>
    </citation>
    <scope>NUCLEOTIDE SEQUENCE [LARGE SCALE GENOMIC DNA]</scope>
    <source>
        <strain evidence="1 2">DSM 101727</strain>
    </source>
</reference>
<dbReference type="AlphaFoldDB" id="A0A4Q7KQQ5"/>
<comment type="caution">
    <text evidence="1">The sequence shown here is derived from an EMBL/GenBank/DDBJ whole genome shotgun (WGS) entry which is preliminary data.</text>
</comment>
<dbReference type="EMBL" id="SGWQ01000004">
    <property type="protein sequence ID" value="RZS39159.1"/>
    <property type="molecule type" value="Genomic_DNA"/>
</dbReference>
<evidence type="ECO:0008006" key="3">
    <source>
        <dbReference type="Google" id="ProtNLM"/>
    </source>
</evidence>
<evidence type="ECO:0000313" key="1">
    <source>
        <dbReference type="EMBL" id="RZS39159.1"/>
    </source>
</evidence>
<accession>A0A4Q7KQQ5</accession>
<dbReference type="InterPro" id="IPR048444">
    <property type="entry name" value="DNMK"/>
</dbReference>
<sequence>MHGVGIIGRARAGKDTLASVLIEERGFTRVGFADSMKALALKADPMIEGPLPDWGYPAEGLVDLVRQKGWERAKDDHAETRRFLQRLGTGARDVLGEDVWLRAWERKAHQFPRVVVPDVRFENEADLLRAKGYTLVRVVRPGLSTSDTHVSETEQESIRADVTISNDSTYAAYLRRAHNFMEALDRCCASPIGVAVLRKVTPAG</sequence>
<protein>
    <recommendedName>
        <fullName evidence="3">Dephospho-CoA kinase</fullName>
    </recommendedName>
</protein>
<organism evidence="1 2">
    <name type="scientific">Herbihabitans rhizosphaerae</name>
    <dbReference type="NCBI Taxonomy" id="1872711"/>
    <lineage>
        <taxon>Bacteria</taxon>
        <taxon>Bacillati</taxon>
        <taxon>Actinomycetota</taxon>
        <taxon>Actinomycetes</taxon>
        <taxon>Pseudonocardiales</taxon>
        <taxon>Pseudonocardiaceae</taxon>
        <taxon>Herbihabitans</taxon>
    </lineage>
</organism>
<gene>
    <name evidence="1" type="ORF">EV193_104375</name>
</gene>
<proteinExistence type="predicted"/>
<evidence type="ECO:0000313" key="2">
    <source>
        <dbReference type="Proteomes" id="UP000294257"/>
    </source>
</evidence>
<dbReference type="InterPro" id="IPR027417">
    <property type="entry name" value="P-loop_NTPase"/>
</dbReference>
<dbReference type="Gene3D" id="3.40.50.300">
    <property type="entry name" value="P-loop containing nucleotide triphosphate hydrolases"/>
    <property type="match status" value="1"/>
</dbReference>
<name>A0A4Q7KQQ5_9PSEU</name>
<keyword evidence="2" id="KW-1185">Reference proteome</keyword>
<dbReference type="RefSeq" id="WP_130344728.1">
    <property type="nucleotide sequence ID" value="NZ_SGWQ01000004.1"/>
</dbReference>